<organism evidence="5 6">
    <name type="scientific">Paenibacillus silagei</name>
    <dbReference type="NCBI Taxonomy" id="1670801"/>
    <lineage>
        <taxon>Bacteria</taxon>
        <taxon>Bacillati</taxon>
        <taxon>Bacillota</taxon>
        <taxon>Bacilli</taxon>
        <taxon>Bacillales</taxon>
        <taxon>Paenibacillaceae</taxon>
        <taxon>Paenibacillus</taxon>
    </lineage>
</organism>
<dbReference type="Pfam" id="PF00185">
    <property type="entry name" value="OTCace"/>
    <property type="match status" value="1"/>
</dbReference>
<gene>
    <name evidence="5" type="ORF">J2Z70_002601</name>
</gene>
<dbReference type="GO" id="GO:0004585">
    <property type="term" value="F:ornithine carbamoyltransferase activity"/>
    <property type="evidence" value="ECO:0007669"/>
    <property type="project" value="UniProtKB-EC"/>
</dbReference>
<dbReference type="InterPro" id="IPR006131">
    <property type="entry name" value="Asp_carbamoyltransf_Asp/Orn-bd"/>
</dbReference>
<keyword evidence="6" id="KW-1185">Reference proteome</keyword>
<dbReference type="SUPFAM" id="SSF53671">
    <property type="entry name" value="Aspartate/ornithine carbamoyltransferase"/>
    <property type="match status" value="1"/>
</dbReference>
<keyword evidence="1 2" id="KW-0808">Transferase</keyword>
<evidence type="ECO:0000313" key="6">
    <source>
        <dbReference type="Proteomes" id="UP000773462"/>
    </source>
</evidence>
<evidence type="ECO:0000256" key="1">
    <source>
        <dbReference type="ARBA" id="ARBA00022679"/>
    </source>
</evidence>
<dbReference type="Gene3D" id="3.40.50.1370">
    <property type="entry name" value="Aspartate/ornithine carbamoyltransferase"/>
    <property type="match status" value="2"/>
</dbReference>
<dbReference type="InterPro" id="IPR036901">
    <property type="entry name" value="Asp/Orn_carbamoylTrfase_sf"/>
</dbReference>
<accession>A0ABS4NQV7</accession>
<feature type="domain" description="Aspartate/ornithine carbamoyltransferase carbamoyl-P binding" evidence="4">
    <location>
        <begin position="2"/>
        <end position="134"/>
    </location>
</feature>
<proteinExistence type="inferred from homology"/>
<dbReference type="Pfam" id="PF02729">
    <property type="entry name" value="OTCace_N"/>
    <property type="match status" value="1"/>
</dbReference>
<dbReference type="RefSeq" id="WP_209873344.1">
    <property type="nucleotide sequence ID" value="NZ_JAGGLV010000007.1"/>
</dbReference>
<name>A0ABS4NQV7_9BACL</name>
<sequence>MHFLNINQLTSEQILDIFELTDRLRLRKSEPLLKGKTMILFFPETSLRTRVSFEKGISDLGGACITFPPETLNKKEAPGDIVRYLENWGDGIIARIPDLCKLEELSAHASVPVINAMTAHNHPCEIMADLYALRTLRDNYRELTYTFVGPPGNISRTWLEAAQALNLSFHHVCTPGHEMASGNHPGYTFHTSLDSVLPESDVILTDSLPKDFLTPEYISTYQITLDRMKQTRPGALLNPCPPFFRNEEVSEEVIASPYFAGFGFKKSLIYLQQAILIYCLSH</sequence>
<comment type="caution">
    <text evidence="5">The sequence shown here is derived from an EMBL/GenBank/DDBJ whole genome shotgun (WGS) entry which is preliminary data.</text>
</comment>
<dbReference type="EMBL" id="JAGGLV010000007">
    <property type="protein sequence ID" value="MBP2112447.1"/>
    <property type="molecule type" value="Genomic_DNA"/>
</dbReference>
<evidence type="ECO:0000259" key="4">
    <source>
        <dbReference type="Pfam" id="PF02729"/>
    </source>
</evidence>
<evidence type="ECO:0000259" key="3">
    <source>
        <dbReference type="Pfam" id="PF00185"/>
    </source>
</evidence>
<dbReference type="PRINTS" id="PR00101">
    <property type="entry name" value="ATCASE"/>
</dbReference>
<dbReference type="PANTHER" id="PTHR45753:SF3">
    <property type="entry name" value="ORNITHINE TRANSCARBAMYLASE, MITOCHONDRIAL"/>
    <property type="match status" value="1"/>
</dbReference>
<dbReference type="InterPro" id="IPR006132">
    <property type="entry name" value="Asp/Orn_carbamoyltranf_P-bd"/>
</dbReference>
<dbReference type="PRINTS" id="PR00100">
    <property type="entry name" value="AOTCASE"/>
</dbReference>
<comment type="similarity">
    <text evidence="2">Belongs to the aspartate/ornithine carbamoyltransferase superfamily.</text>
</comment>
<protein>
    <submittedName>
        <fullName evidence="5">Ornithine carbamoyltransferase</fullName>
        <ecNumber evidence="5">2.1.3.3</ecNumber>
    </submittedName>
</protein>
<dbReference type="EC" id="2.1.3.3" evidence="5"/>
<evidence type="ECO:0000256" key="2">
    <source>
        <dbReference type="RuleBase" id="RU003634"/>
    </source>
</evidence>
<feature type="domain" description="Aspartate/ornithine carbamoyltransferase Asp/Orn-binding" evidence="3">
    <location>
        <begin position="142"/>
        <end position="278"/>
    </location>
</feature>
<reference evidence="5 6" key="1">
    <citation type="submission" date="2021-03" db="EMBL/GenBank/DDBJ databases">
        <title>Genomic Encyclopedia of Type Strains, Phase IV (KMG-IV): sequencing the most valuable type-strain genomes for metagenomic binning, comparative biology and taxonomic classification.</title>
        <authorList>
            <person name="Goeker M."/>
        </authorList>
    </citation>
    <scope>NUCLEOTIDE SEQUENCE [LARGE SCALE GENOMIC DNA]</scope>
    <source>
        <strain evidence="5 6">DSM 101953</strain>
    </source>
</reference>
<dbReference type="PANTHER" id="PTHR45753">
    <property type="entry name" value="ORNITHINE CARBAMOYLTRANSFERASE, MITOCHONDRIAL"/>
    <property type="match status" value="1"/>
</dbReference>
<evidence type="ECO:0000313" key="5">
    <source>
        <dbReference type="EMBL" id="MBP2112447.1"/>
    </source>
</evidence>
<dbReference type="InterPro" id="IPR006130">
    <property type="entry name" value="Asp/Orn_carbamoylTrfase"/>
</dbReference>
<dbReference type="Proteomes" id="UP000773462">
    <property type="component" value="Unassembled WGS sequence"/>
</dbReference>